<dbReference type="GO" id="GO:0005829">
    <property type="term" value="C:cytosol"/>
    <property type="evidence" value="ECO:0007669"/>
    <property type="project" value="TreeGrafter"/>
</dbReference>
<dbReference type="STRING" id="1912795.BK816_01065"/>
<dbReference type="OrthoDB" id="3234360at2"/>
<comment type="similarity">
    <text evidence="3">Belongs to the HNH nuclease family.</text>
</comment>
<dbReference type="GO" id="GO:0004519">
    <property type="term" value="F:endonuclease activity"/>
    <property type="evidence" value="ECO:0007669"/>
    <property type="project" value="UniProtKB-KW"/>
</dbReference>
<accession>A0A1D9MIF5</accession>
<reference evidence="6 7" key="1">
    <citation type="submission" date="2016-10" db="EMBL/GenBank/DDBJ databases">
        <title>Actinomyces aegypiusis sp. nov., isolated from the Aegypius monachus in Qinghai Tibet Plateau China.</title>
        <authorList>
            <person name="Wang Y."/>
        </authorList>
    </citation>
    <scope>NUCLEOTIDE SEQUENCE [LARGE SCALE GENOMIC DNA]</scope>
    <source>
        <strain evidence="6 7">VUL4_3</strain>
    </source>
</reference>
<dbReference type="GO" id="GO:0003676">
    <property type="term" value="F:nucleic acid binding"/>
    <property type="evidence" value="ECO:0007669"/>
    <property type="project" value="InterPro"/>
</dbReference>
<dbReference type="PANTHER" id="PTHR41286">
    <property type="entry name" value="HNH NUCLEASE YAJD-RELATED"/>
    <property type="match status" value="1"/>
</dbReference>
<dbReference type="PANTHER" id="PTHR41286:SF1">
    <property type="entry name" value="HNH NUCLEASE YAJD-RELATED"/>
    <property type="match status" value="1"/>
</dbReference>
<evidence type="ECO:0000313" key="7">
    <source>
        <dbReference type="Proteomes" id="UP000176288"/>
    </source>
</evidence>
<gene>
    <name evidence="6" type="ORF">BK816_01065</name>
</gene>
<dbReference type="SMART" id="SM00507">
    <property type="entry name" value="HNHc"/>
    <property type="match status" value="1"/>
</dbReference>
<dbReference type="CDD" id="cd00085">
    <property type="entry name" value="HNHc"/>
    <property type="match status" value="1"/>
</dbReference>
<evidence type="ECO:0000256" key="2">
    <source>
        <dbReference type="ARBA" id="ARBA00022801"/>
    </source>
</evidence>
<dbReference type="GO" id="GO:0008270">
    <property type="term" value="F:zinc ion binding"/>
    <property type="evidence" value="ECO:0007669"/>
    <property type="project" value="InterPro"/>
</dbReference>
<evidence type="ECO:0000256" key="1">
    <source>
        <dbReference type="ARBA" id="ARBA00022722"/>
    </source>
</evidence>
<dbReference type="EMBL" id="CP017812">
    <property type="protein sequence ID" value="AOZ72056.1"/>
    <property type="molecule type" value="Genomic_DNA"/>
</dbReference>
<proteinExistence type="inferred from homology"/>
<keyword evidence="6" id="KW-0255">Endonuclease</keyword>
<dbReference type="InterPro" id="IPR002711">
    <property type="entry name" value="HNH"/>
</dbReference>
<keyword evidence="1" id="KW-0540">Nuclease</keyword>
<dbReference type="InterPro" id="IPR003615">
    <property type="entry name" value="HNH_nuc"/>
</dbReference>
<sequence length="121" mass="14189">MPRRPKTPCRWPGCPALTDKRYCEAHAKEADTNYRRYERDPEINKRYGSAWRKIRAQYVAKHPLCEQCEAEGRLTPVAEVHHIRPLAHGGTHDEDNLMSLCKPCHSRQTALDGDRWRRRGR</sequence>
<protein>
    <recommendedName>
        <fullName evidence="4">Putative HNH nuclease YajD</fullName>
    </recommendedName>
</protein>
<dbReference type="RefSeq" id="WP_071163522.1">
    <property type="nucleotide sequence ID" value="NZ_CP017812.1"/>
</dbReference>
<feature type="domain" description="HNH nuclease" evidence="5">
    <location>
        <begin position="53"/>
        <end position="106"/>
    </location>
</feature>
<dbReference type="Proteomes" id="UP000176288">
    <property type="component" value="Chromosome"/>
</dbReference>
<dbReference type="Pfam" id="PF01844">
    <property type="entry name" value="HNH"/>
    <property type="match status" value="1"/>
</dbReference>
<evidence type="ECO:0000313" key="6">
    <source>
        <dbReference type="EMBL" id="AOZ72056.1"/>
    </source>
</evidence>
<dbReference type="AlphaFoldDB" id="A0A1D9MIF5"/>
<name>A0A1D9MIF5_9ACTO</name>
<keyword evidence="2" id="KW-0378">Hydrolase</keyword>
<evidence type="ECO:0000256" key="3">
    <source>
        <dbReference type="ARBA" id="ARBA00038412"/>
    </source>
</evidence>
<dbReference type="GO" id="GO:0016787">
    <property type="term" value="F:hydrolase activity"/>
    <property type="evidence" value="ECO:0007669"/>
    <property type="project" value="UniProtKB-KW"/>
</dbReference>
<evidence type="ECO:0000259" key="5">
    <source>
        <dbReference type="SMART" id="SM00507"/>
    </source>
</evidence>
<keyword evidence="7" id="KW-1185">Reference proteome</keyword>
<dbReference type="Gene3D" id="1.10.30.50">
    <property type="match status" value="1"/>
</dbReference>
<evidence type="ECO:0000256" key="4">
    <source>
        <dbReference type="ARBA" id="ARBA00040194"/>
    </source>
</evidence>
<dbReference type="KEGG" id="avu:BK816_01065"/>
<organism evidence="6 7">
    <name type="scientific">Boudabousia tangfeifanii</name>
    <dbReference type="NCBI Taxonomy" id="1912795"/>
    <lineage>
        <taxon>Bacteria</taxon>
        <taxon>Bacillati</taxon>
        <taxon>Actinomycetota</taxon>
        <taxon>Actinomycetes</taxon>
        <taxon>Actinomycetales</taxon>
        <taxon>Actinomycetaceae</taxon>
        <taxon>Boudabousia</taxon>
    </lineage>
</organism>